<organism evidence="2 3">
    <name type="scientific">Acetohalobium arabaticum (strain ATCC 49924 / DSM 5501 / Z-7288)</name>
    <dbReference type="NCBI Taxonomy" id="574087"/>
    <lineage>
        <taxon>Bacteria</taxon>
        <taxon>Bacillati</taxon>
        <taxon>Bacillota</taxon>
        <taxon>Clostridia</taxon>
        <taxon>Halanaerobiales</taxon>
        <taxon>Halobacteroidaceae</taxon>
        <taxon>Acetohalobium</taxon>
    </lineage>
</organism>
<dbReference type="RefSeq" id="WP_013277324.1">
    <property type="nucleotide sequence ID" value="NC_014378.1"/>
</dbReference>
<dbReference type="Pfam" id="PF00111">
    <property type="entry name" value="Fer2"/>
    <property type="match status" value="1"/>
</dbReference>
<name>D9QU85_ACEAZ</name>
<evidence type="ECO:0000313" key="3">
    <source>
        <dbReference type="Proteomes" id="UP000001661"/>
    </source>
</evidence>
<gene>
    <name evidence="2" type="ordered locus">Acear_0329</name>
</gene>
<evidence type="ECO:0000259" key="1">
    <source>
        <dbReference type="PROSITE" id="PS51085"/>
    </source>
</evidence>
<dbReference type="Pfam" id="PF17651">
    <property type="entry name" value="Raco_middle"/>
    <property type="match status" value="1"/>
</dbReference>
<dbReference type="Pfam" id="PF14574">
    <property type="entry name" value="RACo_C_ter"/>
    <property type="match status" value="1"/>
</dbReference>
<dbReference type="InterPro" id="IPR027980">
    <property type="entry name" value="RACo_C"/>
</dbReference>
<protein>
    <submittedName>
        <fullName evidence="2">Ferredoxin</fullName>
    </submittedName>
</protein>
<dbReference type="eggNOG" id="COG2871">
    <property type="taxonomic scope" value="Bacteria"/>
</dbReference>
<dbReference type="InterPro" id="IPR036010">
    <property type="entry name" value="2Fe-2S_ferredoxin-like_sf"/>
</dbReference>
<feature type="domain" description="2Fe-2S ferredoxin-type" evidence="1">
    <location>
        <begin position="2"/>
        <end position="95"/>
    </location>
</feature>
<dbReference type="eggNOG" id="COG3894">
    <property type="taxonomic scope" value="Bacteria"/>
</dbReference>
<dbReference type="EMBL" id="CP002105">
    <property type="protein sequence ID" value="ADL11878.1"/>
    <property type="molecule type" value="Genomic_DNA"/>
</dbReference>
<accession>D9QU85</accession>
<dbReference type="KEGG" id="aar:Acear_0329"/>
<sequence length="611" mass="66161">MPKVKIISGAEELALDAEEGRNLLSLLQENNLEVDAVCGGQGRCGKCKVRVKGAASELTIKERDLLSQLERERGVRLACEVEVEGTIEVGLLSEGDDETLRILDEGVAEELTPQASIEKDYLELKEPTLEDQASDWTRIIRELDRELEINLDLLQQLPDILREAGYNITVVRAGNQVLQIEPGDTTDSLYGLAFDIGTTTVVGFLLDLNTGKQIGKVAMANAQKTYGADALSRVNYTVEEDGGTLDLQEKIIGTINQIIGRIIDKYGVNRDRIYELVFVGNTIMNHLLLGLKTEYLAKAPYIAVINEPQSIPAHKLGIELLDDTVITYLPNVASYVGSDIVSGLLTTNLNQTADYKLLVDLGTNSELVLGNSDQMLACAAAAGPAFEGAEIEFGMNGIDGAIEEVRITDQLEIDIIGDKPAKGICGSGIISLVAELKSTGMMDESGKLLSKEELPESVPEEVKEGLIEDDTNKKLILVDEAEAADQPVTISQKDIRAIQLAKGAIRAGIKILLKEMELEISDIDEVLIAGGFGNYIQPKDAVTIGVLPTAPDLEIHGIGNAAGSGAKAALLNCGQRDEAEEIAKEVNYLELSGRQDFQTEFMDSMAFKEFE</sequence>
<dbReference type="AlphaFoldDB" id="D9QU85"/>
<dbReference type="PROSITE" id="PS51085">
    <property type="entry name" value="2FE2S_FER_2"/>
    <property type="match status" value="1"/>
</dbReference>
<dbReference type="InterPro" id="IPR041414">
    <property type="entry name" value="Raco-like_middle"/>
</dbReference>
<dbReference type="SUPFAM" id="SSF54292">
    <property type="entry name" value="2Fe-2S ferredoxin-like"/>
    <property type="match status" value="1"/>
</dbReference>
<dbReference type="OrthoDB" id="9810588at2"/>
<dbReference type="Gene3D" id="3.30.420.480">
    <property type="entry name" value="Domain of unknown function (DUF4445)"/>
    <property type="match status" value="1"/>
</dbReference>
<dbReference type="GO" id="GO:0051536">
    <property type="term" value="F:iron-sulfur cluster binding"/>
    <property type="evidence" value="ECO:0007669"/>
    <property type="project" value="InterPro"/>
</dbReference>
<dbReference type="Gene3D" id="3.10.20.880">
    <property type="match status" value="1"/>
</dbReference>
<dbReference type="PANTHER" id="PTHR42895">
    <property type="entry name" value="IRON-SULFUR CLUSTER-BINDING PROTEIN-RELATED"/>
    <property type="match status" value="1"/>
</dbReference>
<dbReference type="Gene3D" id="3.10.20.30">
    <property type="match status" value="1"/>
</dbReference>
<dbReference type="Pfam" id="PF17650">
    <property type="entry name" value="RACo_linker"/>
    <property type="match status" value="1"/>
</dbReference>
<dbReference type="PANTHER" id="PTHR42895:SF2">
    <property type="entry name" value="IRON-SULFUR CLUSTER PROTEIN"/>
    <property type="match status" value="1"/>
</dbReference>
<dbReference type="InterPro" id="IPR040506">
    <property type="entry name" value="RACo_linker"/>
</dbReference>
<keyword evidence="3" id="KW-1185">Reference proteome</keyword>
<proteinExistence type="predicted"/>
<dbReference type="Proteomes" id="UP000001661">
    <property type="component" value="Chromosome"/>
</dbReference>
<reference evidence="2 3" key="1">
    <citation type="journal article" date="2010" name="Stand. Genomic Sci.">
        <title>Complete genome sequence of Acetohalobium arabaticum type strain (Z-7288).</title>
        <authorList>
            <person name="Sikorski J."/>
            <person name="Lapidus A."/>
            <person name="Chertkov O."/>
            <person name="Lucas S."/>
            <person name="Copeland A."/>
            <person name="Glavina Del Rio T."/>
            <person name="Nolan M."/>
            <person name="Tice H."/>
            <person name="Cheng J.F."/>
            <person name="Han C."/>
            <person name="Brambilla E."/>
            <person name="Pitluck S."/>
            <person name="Liolios K."/>
            <person name="Ivanova N."/>
            <person name="Mavromatis K."/>
            <person name="Mikhailova N."/>
            <person name="Pati A."/>
            <person name="Bruce D."/>
            <person name="Detter C."/>
            <person name="Tapia R."/>
            <person name="Goodwin L."/>
            <person name="Chen A."/>
            <person name="Palaniappan K."/>
            <person name="Land M."/>
            <person name="Hauser L."/>
            <person name="Chang Y.J."/>
            <person name="Jeffries C.D."/>
            <person name="Rohde M."/>
            <person name="Goker M."/>
            <person name="Spring S."/>
            <person name="Woyke T."/>
            <person name="Bristow J."/>
            <person name="Eisen J.A."/>
            <person name="Markowitz V."/>
            <person name="Hugenholtz P."/>
            <person name="Kyrpides N.C."/>
            <person name="Klenk H.P."/>
        </authorList>
    </citation>
    <scope>NUCLEOTIDE SEQUENCE [LARGE SCALE GENOMIC DNA]</scope>
    <source>
        <strain evidence="3">ATCC 49924 / DSM 5501 / Z-7288</strain>
    </source>
</reference>
<dbReference type="InterPro" id="IPR012675">
    <property type="entry name" value="Beta-grasp_dom_sf"/>
</dbReference>
<evidence type="ECO:0000313" key="2">
    <source>
        <dbReference type="EMBL" id="ADL11878.1"/>
    </source>
</evidence>
<dbReference type="STRING" id="574087.Acear_0329"/>
<dbReference type="InterPro" id="IPR052911">
    <property type="entry name" value="Corrinoid_activation_enz"/>
</dbReference>
<dbReference type="CDD" id="cd00207">
    <property type="entry name" value="fer2"/>
    <property type="match status" value="1"/>
</dbReference>
<dbReference type="InterPro" id="IPR042259">
    <property type="entry name" value="Raco-like_middle_sf"/>
</dbReference>
<dbReference type="HOGENOM" id="CLU_019091_0_0_9"/>
<dbReference type="InterPro" id="IPR001041">
    <property type="entry name" value="2Fe-2S_ferredoxin-type"/>
</dbReference>